<protein>
    <submittedName>
        <fullName evidence="1">2OG-Fe(II) oxygenase</fullName>
    </submittedName>
</protein>
<reference evidence="1 2" key="1">
    <citation type="submission" date="2024-05" db="EMBL/GenBank/DDBJ databases">
        <authorList>
            <person name="Liu Q."/>
            <person name="Xin Y.-H."/>
        </authorList>
    </citation>
    <scope>NUCLEOTIDE SEQUENCE [LARGE SCALE GENOMIC DNA]</scope>
    <source>
        <strain evidence="1 2">CGMCC 1.10181</strain>
    </source>
</reference>
<dbReference type="SUPFAM" id="SSF48452">
    <property type="entry name" value="TPR-like"/>
    <property type="match status" value="1"/>
</dbReference>
<dbReference type="RefSeq" id="WP_343888904.1">
    <property type="nucleotide sequence ID" value="NZ_BAAAEH010000014.1"/>
</dbReference>
<name>A0ABU9Y5R2_9SPHN</name>
<dbReference type="Pfam" id="PF13759">
    <property type="entry name" value="2OG-FeII_Oxy_5"/>
    <property type="match status" value="1"/>
</dbReference>
<organism evidence="1 2">
    <name type="scientific">Sphingomonas oligophenolica</name>
    <dbReference type="NCBI Taxonomy" id="301154"/>
    <lineage>
        <taxon>Bacteria</taxon>
        <taxon>Pseudomonadati</taxon>
        <taxon>Pseudomonadota</taxon>
        <taxon>Alphaproteobacteria</taxon>
        <taxon>Sphingomonadales</taxon>
        <taxon>Sphingomonadaceae</taxon>
        <taxon>Sphingomonas</taxon>
    </lineage>
</organism>
<gene>
    <name evidence="1" type="ORF">ABC974_15860</name>
</gene>
<comment type="caution">
    <text evidence="1">The sequence shown here is derived from an EMBL/GenBank/DDBJ whole genome shotgun (WGS) entry which is preliminary data.</text>
</comment>
<dbReference type="Gene3D" id="2.60.120.620">
    <property type="entry name" value="q2cbj1_9rhob like domain"/>
    <property type="match status" value="1"/>
</dbReference>
<dbReference type="EMBL" id="JBDIME010000014">
    <property type="protein sequence ID" value="MEN2791111.1"/>
    <property type="molecule type" value="Genomic_DNA"/>
</dbReference>
<dbReference type="Proteomes" id="UP001419910">
    <property type="component" value="Unassembled WGS sequence"/>
</dbReference>
<dbReference type="InterPro" id="IPR011990">
    <property type="entry name" value="TPR-like_helical_dom_sf"/>
</dbReference>
<evidence type="ECO:0000313" key="2">
    <source>
        <dbReference type="Proteomes" id="UP001419910"/>
    </source>
</evidence>
<keyword evidence="2" id="KW-1185">Reference proteome</keyword>
<accession>A0ABU9Y5R2</accession>
<evidence type="ECO:0000313" key="1">
    <source>
        <dbReference type="EMBL" id="MEN2791111.1"/>
    </source>
</evidence>
<dbReference type="Gene3D" id="1.25.40.10">
    <property type="entry name" value="Tetratricopeptide repeat domain"/>
    <property type="match status" value="1"/>
</dbReference>
<proteinExistence type="predicted"/>
<sequence length="391" mass="43974">MTIKEEMAITRRALERNSRSPDFRYRMARYHYTLDQFDEAVDLLEALNREGDNFAAAHLLGGALLARETHDDTVRAREIQSRAADIAPDAENRARALAALGKAQIRLSEFETGRKTLEAALDANIQNKDAYKRLAMLDFQMERTEAALEFADDLISRGVAHARVLGIRPLALAKLGRTEEAREAFGLDTYLHKAILPPPPGYDTIEAFNRDLAAELMSHPGIRYERYGVASAHSWRIDEPCLRRSKMVPLLQQLIKREAEAYVASLGDRGDPWLGQRKPSGFLHHWSVITDGDGFEEWHVHQNGWLSGAYYVDIPDFILNGEGPGGCVAFGLPEGIVGDEPHEKFGTRVFRPCSGLVMMFPSHSFHRTYAHRGDKRRICLAFDIAPHEDAV</sequence>
<dbReference type="InterPro" id="IPR012668">
    <property type="entry name" value="CHP02466"/>
</dbReference>